<dbReference type="AlphaFoldDB" id="A0A498KRR8"/>
<name>A0A498KRR8_9EURY</name>
<dbReference type="EMBL" id="RDFA01000007">
    <property type="protein sequence ID" value="RXK46921.1"/>
    <property type="molecule type" value="Genomic_DNA"/>
</dbReference>
<reference evidence="2 3" key="1">
    <citation type="submission" date="2019-01" db="EMBL/GenBank/DDBJ databases">
        <title>Halorientalis sp. F13-25 a new haloarchaeum isolated from hypersaline water.</title>
        <authorList>
            <person name="Ana D.-V."/>
            <person name="Cristina S.-P."/>
            <person name="Antonio V."/>
        </authorList>
    </citation>
    <scope>NUCLEOTIDE SEQUENCE [LARGE SCALE GENOMIC DNA]</scope>
    <source>
        <strain evidence="2 3">F13-25</strain>
    </source>
</reference>
<gene>
    <name evidence="2" type="ORF">EAF64_17395</name>
</gene>
<evidence type="ECO:0000313" key="3">
    <source>
        <dbReference type="Proteomes" id="UP000289691"/>
    </source>
</evidence>
<feature type="transmembrane region" description="Helical" evidence="1">
    <location>
        <begin position="73"/>
        <end position="92"/>
    </location>
</feature>
<keyword evidence="1" id="KW-0472">Membrane</keyword>
<keyword evidence="1" id="KW-0812">Transmembrane</keyword>
<dbReference type="Pfam" id="PF04307">
    <property type="entry name" value="YdjM"/>
    <property type="match status" value="1"/>
</dbReference>
<dbReference type="OrthoDB" id="199847at2157"/>
<organism evidence="2 3">
    <name type="scientific">Halorientalis pallida</name>
    <dbReference type="NCBI Taxonomy" id="2479928"/>
    <lineage>
        <taxon>Archaea</taxon>
        <taxon>Methanobacteriati</taxon>
        <taxon>Methanobacteriota</taxon>
        <taxon>Stenosarchaea group</taxon>
        <taxon>Halobacteria</taxon>
        <taxon>Halobacteriales</taxon>
        <taxon>Haloarculaceae</taxon>
        <taxon>Halorientalis</taxon>
    </lineage>
</organism>
<comment type="caution">
    <text evidence="2">The sequence shown here is derived from an EMBL/GenBank/DDBJ whole genome shotgun (WGS) entry which is preliminary data.</text>
</comment>
<evidence type="ECO:0000313" key="2">
    <source>
        <dbReference type="EMBL" id="RXK46921.1"/>
    </source>
</evidence>
<dbReference type="RefSeq" id="WP_129070254.1">
    <property type="nucleotide sequence ID" value="NZ_RDFA01000007.1"/>
</dbReference>
<accession>A0A498KRR8</accession>
<dbReference type="Proteomes" id="UP000289691">
    <property type="component" value="Unassembled WGS sequence"/>
</dbReference>
<sequence>MDFLTHLFLPITVAAVWWPEVFESPAAVALGGFGLLGDFDKFLGVPGLTHSLVTIVPISLAVLGAEYWYRGRLAISPVVVALIASHLVLDFVDGGPVPLLFPFVETGIGLQYPVRTVFGAGPLGVWWEGPIVTLRTTAPRPGHNTYGFIKGAGVVSFLAFVTVYWGLRDRRTGASGGGNA</sequence>
<keyword evidence="1" id="KW-1133">Transmembrane helix</keyword>
<evidence type="ECO:0000256" key="1">
    <source>
        <dbReference type="SAM" id="Phobius"/>
    </source>
</evidence>
<protein>
    <recommendedName>
        <fullName evidence="4">LexA-binding, inner membrane-associated hydrolase</fullName>
    </recommendedName>
</protein>
<evidence type="ECO:0008006" key="4">
    <source>
        <dbReference type="Google" id="ProtNLM"/>
    </source>
</evidence>
<feature type="transmembrane region" description="Helical" evidence="1">
    <location>
        <begin position="47"/>
        <end position="66"/>
    </location>
</feature>
<dbReference type="InterPro" id="IPR007404">
    <property type="entry name" value="YdjM-like"/>
</dbReference>
<proteinExistence type="predicted"/>
<feature type="transmembrane region" description="Helical" evidence="1">
    <location>
        <begin position="148"/>
        <end position="167"/>
    </location>
</feature>
<keyword evidence="3" id="KW-1185">Reference proteome</keyword>